<feature type="compositionally biased region" description="Low complexity" evidence="1">
    <location>
        <begin position="137"/>
        <end position="150"/>
    </location>
</feature>
<protein>
    <submittedName>
        <fullName evidence="3">Uncharacterized protein</fullName>
    </submittedName>
</protein>
<feature type="region of interest" description="Disordered" evidence="1">
    <location>
        <begin position="278"/>
        <end position="300"/>
    </location>
</feature>
<evidence type="ECO:0000256" key="2">
    <source>
        <dbReference type="SAM" id="Phobius"/>
    </source>
</evidence>
<name>A0A448Z6C5_9STRA</name>
<feature type="region of interest" description="Disordered" evidence="1">
    <location>
        <begin position="112"/>
        <end position="255"/>
    </location>
</feature>
<gene>
    <name evidence="3" type="ORF">PSNMU_V1.4_AUG-EV-PASAV3_0043750</name>
</gene>
<proteinExistence type="predicted"/>
<evidence type="ECO:0000256" key="1">
    <source>
        <dbReference type="SAM" id="MobiDB-lite"/>
    </source>
</evidence>
<evidence type="ECO:0000313" key="4">
    <source>
        <dbReference type="Proteomes" id="UP000291116"/>
    </source>
</evidence>
<dbReference type="EMBL" id="CAACVS010000131">
    <property type="protein sequence ID" value="VEU37571.1"/>
    <property type="molecule type" value="Genomic_DNA"/>
</dbReference>
<dbReference type="OrthoDB" id="10602498at2759"/>
<feature type="compositionally biased region" description="Basic and acidic residues" evidence="1">
    <location>
        <begin position="163"/>
        <end position="173"/>
    </location>
</feature>
<sequence length="476" mass="52336">MADPTDYAIVANENYVSPTYEPPQAFLNVGSALENIVTDRDRGSGDAAPNSILAFVAGDRAEQVEYIEGFVGIGIFLSCMVSIWFLVLLLLKFQGRDRVGCAAGFAFHDADSDTQSAKEERKTRGGASGTLFRGDGQDASVGAAVGADDSIAMDEPEVRKKKASEIEKQERKSSSGIFASVFGRSRDASGNEPRSEPSSPQHKGVVATFKGGRNGRNWSVLRDDTTDYPNPPDSNGNNDNNDNNDNNGYNYDNDENYVPYELEEIELHMELDDIVHSATRASEKKEQKRRNKGKPWSLRSLPPKTVVLENDSNEDDLSIETKLAERENNKACGQTPCCSFDAKDVARRRVATRWVFAVFALISLICCILLITHMYVPLESAALTSKEVVRETSEIVDELNEVLEIVDEAATVTESLLKNTPLEYESLCPGFAVGNFASQFGFNPKTVIDTVVQEYINYIPTIRGLLDTAKETASLH</sequence>
<evidence type="ECO:0000313" key="3">
    <source>
        <dbReference type="EMBL" id="VEU37571.1"/>
    </source>
</evidence>
<feature type="compositionally biased region" description="Basic and acidic residues" evidence="1">
    <location>
        <begin position="112"/>
        <end position="123"/>
    </location>
</feature>
<keyword evidence="4" id="KW-1185">Reference proteome</keyword>
<keyword evidence="2" id="KW-1133">Transmembrane helix</keyword>
<feature type="transmembrane region" description="Helical" evidence="2">
    <location>
        <begin position="70"/>
        <end position="91"/>
    </location>
</feature>
<dbReference type="Proteomes" id="UP000291116">
    <property type="component" value="Unassembled WGS sequence"/>
</dbReference>
<keyword evidence="2" id="KW-0472">Membrane</keyword>
<reference evidence="3 4" key="1">
    <citation type="submission" date="2019-01" db="EMBL/GenBank/DDBJ databases">
        <authorList>
            <person name="Ferrante I. M."/>
        </authorList>
    </citation>
    <scope>NUCLEOTIDE SEQUENCE [LARGE SCALE GENOMIC DNA]</scope>
    <source>
        <strain evidence="3 4">B856</strain>
    </source>
</reference>
<feature type="compositionally biased region" description="Low complexity" evidence="1">
    <location>
        <begin position="233"/>
        <end position="251"/>
    </location>
</feature>
<accession>A0A448Z6C5</accession>
<feature type="transmembrane region" description="Helical" evidence="2">
    <location>
        <begin position="354"/>
        <end position="376"/>
    </location>
</feature>
<organism evidence="3 4">
    <name type="scientific">Pseudo-nitzschia multistriata</name>
    <dbReference type="NCBI Taxonomy" id="183589"/>
    <lineage>
        <taxon>Eukaryota</taxon>
        <taxon>Sar</taxon>
        <taxon>Stramenopiles</taxon>
        <taxon>Ochrophyta</taxon>
        <taxon>Bacillariophyta</taxon>
        <taxon>Bacillariophyceae</taxon>
        <taxon>Bacillariophycidae</taxon>
        <taxon>Bacillariales</taxon>
        <taxon>Bacillariaceae</taxon>
        <taxon>Pseudo-nitzschia</taxon>
    </lineage>
</organism>
<feature type="compositionally biased region" description="Basic and acidic residues" evidence="1">
    <location>
        <begin position="184"/>
        <end position="195"/>
    </location>
</feature>
<keyword evidence="2" id="KW-0812">Transmembrane</keyword>
<dbReference type="AlphaFoldDB" id="A0A448Z6C5"/>